<dbReference type="SUPFAM" id="SSF64383">
    <property type="entry name" value="Cell-division protein ZipA, C-terminal domain"/>
    <property type="match status" value="1"/>
</dbReference>
<keyword evidence="2 3" id="KW-0812">Transmembrane</keyword>
<proteinExistence type="inferred from homology"/>
<evidence type="ECO:0000256" key="3">
    <source>
        <dbReference type="SAM" id="Phobius"/>
    </source>
</evidence>
<dbReference type="RefSeq" id="WP_338437456.1">
    <property type="nucleotide sequence ID" value="NZ_JAUYVH010000010.1"/>
</dbReference>
<comment type="caution">
    <text evidence="5">The sequence shown here is derived from an EMBL/GenBank/DDBJ whole genome shotgun (WGS) entry which is preliminary data.</text>
</comment>
<keyword evidence="1 5" id="KW-0132">Cell division</keyword>
<comment type="function">
    <text evidence="1">Essential cell division protein that stabilizes the FtsZ protofilaments by cross-linking them and that serves as a cytoplasmic membrane anchor for the Z ring. Also required for the recruitment to the septal ring of downstream cell division proteins.</text>
</comment>
<keyword evidence="3" id="KW-1133">Transmembrane helix</keyword>
<evidence type="ECO:0000256" key="1">
    <source>
        <dbReference type="RuleBase" id="RU003612"/>
    </source>
</evidence>
<keyword evidence="6" id="KW-1185">Reference proteome</keyword>
<keyword evidence="1" id="KW-0131">Cell cycle</keyword>
<protein>
    <recommendedName>
        <fullName evidence="1">Cell division protein ZipA</fullName>
    </recommendedName>
</protein>
<dbReference type="InterPro" id="IPR036765">
    <property type="entry name" value="ZipA_FtsZ-bd_C_sf"/>
</dbReference>
<accession>A0ABU1BRF9</accession>
<evidence type="ECO:0000259" key="4">
    <source>
        <dbReference type="SMART" id="SM00771"/>
    </source>
</evidence>
<evidence type="ECO:0000256" key="2">
    <source>
        <dbReference type="RuleBase" id="RU003613"/>
    </source>
</evidence>
<comment type="similarity">
    <text evidence="1">Belongs to the ZipA family.</text>
</comment>
<dbReference type="SMART" id="SM00771">
    <property type="entry name" value="ZipA_C"/>
    <property type="match status" value="1"/>
</dbReference>
<feature type="domain" description="ZipA C-terminal FtsZ-binding" evidence="4">
    <location>
        <begin position="221"/>
        <end position="338"/>
    </location>
</feature>
<dbReference type="InterPro" id="IPR007449">
    <property type="entry name" value="ZipA_FtsZ-bd_C"/>
</dbReference>
<gene>
    <name evidence="5" type="ORF">Q8A64_13975</name>
</gene>
<dbReference type="Gene3D" id="3.30.1400.10">
    <property type="entry name" value="ZipA, C-terminal FtsZ-binding domain"/>
    <property type="match status" value="1"/>
</dbReference>
<evidence type="ECO:0000313" key="5">
    <source>
        <dbReference type="EMBL" id="MDQ9171517.1"/>
    </source>
</evidence>
<comment type="subcellular location">
    <subcellularLocation>
        <location evidence="2">Cell inner membrane</location>
        <topology evidence="2">Single-pass type I membrane protein</topology>
    </subcellularLocation>
</comment>
<feature type="transmembrane region" description="Helical" evidence="3">
    <location>
        <begin position="6"/>
        <end position="23"/>
    </location>
</feature>
<dbReference type="Pfam" id="PF04354">
    <property type="entry name" value="ZipA_C"/>
    <property type="match status" value="1"/>
</dbReference>
<dbReference type="Proteomes" id="UP001225596">
    <property type="component" value="Unassembled WGS sequence"/>
</dbReference>
<reference evidence="5 6" key="1">
    <citation type="submission" date="2023-08" db="EMBL/GenBank/DDBJ databases">
        <title>Oxalobacteraceae gen .nov., isolated from river sludge outside the plant.</title>
        <authorList>
            <person name="Zhao S.Y."/>
        </authorList>
    </citation>
    <scope>NUCLEOTIDE SEQUENCE [LARGE SCALE GENOMIC DNA]</scope>
    <source>
        <strain evidence="5 6">R-40</strain>
    </source>
</reference>
<sequence length="362" mass="39269">MTELQTSLIAIGGTVIVGVFAYNKWQEYRAKKNVERAFSSDPEDVLMKTEPQLAQNESGSQEDGSAVLPQGEVTADPLVEHAQEADESASAPAMPAAPQKIPLVDELIDFLIPIMLEGPLWGEKILPVIQGLRHVGSKPIHYIGQLENGSWETISHGFVYTNLCAGVQLANRNSALNEIEYSELVMNLRQLADNLNAEIDVPDMQEVITAARELHHFVSEHDAQLSINVQAKNAPWAISTLRSALVRQGFDLRPDGRLIMSDGDSILFSLVTNAAATEETTSRLTLLLDVPRVAPSRDGFGAMAACAKSLAARLDGAIVDDTNQPLSSDSLAEIAAQVQDFYRQMDAVDIPAGSARALRLFS</sequence>
<name>A0ABU1BRF9_9BURK</name>
<dbReference type="EMBL" id="JAUYVH010000010">
    <property type="protein sequence ID" value="MDQ9171517.1"/>
    <property type="molecule type" value="Genomic_DNA"/>
</dbReference>
<dbReference type="GO" id="GO:0051301">
    <property type="term" value="P:cell division"/>
    <property type="evidence" value="ECO:0007669"/>
    <property type="project" value="UniProtKB-KW"/>
</dbReference>
<keyword evidence="2" id="KW-0997">Cell inner membrane</keyword>
<organism evidence="5 6">
    <name type="scientific">Keguizhuia sedimenti</name>
    <dbReference type="NCBI Taxonomy" id="3064264"/>
    <lineage>
        <taxon>Bacteria</taxon>
        <taxon>Pseudomonadati</taxon>
        <taxon>Pseudomonadota</taxon>
        <taxon>Betaproteobacteria</taxon>
        <taxon>Burkholderiales</taxon>
        <taxon>Oxalobacteraceae</taxon>
        <taxon>Keguizhuia</taxon>
    </lineage>
</organism>
<evidence type="ECO:0000313" key="6">
    <source>
        <dbReference type="Proteomes" id="UP001225596"/>
    </source>
</evidence>
<keyword evidence="2 3" id="KW-0472">Membrane</keyword>
<keyword evidence="2" id="KW-1003">Cell membrane</keyword>